<dbReference type="CDD" id="cd17744">
    <property type="entry name" value="BRCT_MDC1_rpt1"/>
    <property type="match status" value="1"/>
</dbReference>
<proteinExistence type="predicted"/>
<feature type="region of interest" description="Disordered" evidence="4">
    <location>
        <begin position="672"/>
        <end position="730"/>
    </location>
</feature>
<protein>
    <recommendedName>
        <fullName evidence="5">BRCT domain-containing protein</fullName>
    </recommendedName>
</protein>
<dbReference type="PROSITE" id="PS50172">
    <property type="entry name" value="BRCT"/>
    <property type="match status" value="1"/>
</dbReference>
<feature type="domain" description="BRCT" evidence="5">
    <location>
        <begin position="967"/>
        <end position="1015"/>
    </location>
</feature>
<feature type="region of interest" description="Disordered" evidence="4">
    <location>
        <begin position="594"/>
        <end position="647"/>
    </location>
</feature>
<comment type="subcellular location">
    <subcellularLocation>
        <location evidence="1">Nucleus</location>
    </subcellularLocation>
</comment>
<feature type="region of interest" description="Disordered" evidence="4">
    <location>
        <begin position="505"/>
        <end position="544"/>
    </location>
</feature>
<dbReference type="Proteomes" id="UP001154282">
    <property type="component" value="Unassembled WGS sequence"/>
</dbReference>
<sequence length="1200" mass="132178">MVSIGDGGGGAVRPADDYSSADFPAGDTQPLDSQCFPPSSPGKKGGYDDDDDLYMETRKVSFDDTVPVEDVFETQVVNYGDETQVLDDDDLDFLGSTSTQKIDECSDQVSLDSDGEGTDTTELLESNDELSDDESGRGGKLEELMGDKCVNQANALCNQKPSSESVPLSSEHIASGKNILRISGCNETIWESKTGQNISQEKELENGTKSKVDSSIVRRLFSTDSVAKDGDICNPSSIPGGVEEIARSTIDDEFAGLSYIDSQEPGDASQADALAVVERLIEETKSSFDFEVNLGNTCGRISDCVSAAKGPQSLAQKTLKRSIQVEAGIFDWDDGLEDEGGGDIFIRRKDDFFGARSLTINPKGRLNPQKGNRGNFEVENKVTTVQSDSKIVVQKFKVPESKTRRIPKNTRKDLLNEFHDQANRKKPTGPPEDIAFDPEFPDVGLGTQLAAEAMEELLNGDPVPDFDCNDAKEIHSVQQSPIRIAKRRVSSKRRASCDTSEIRVDTRQSKKRKTQLKVADAMESKEEQGSPIRKAKRIVSSKKCAPKDHYDIGVRTRQSKKRKTQLAADTPETLDVGLDTQLAADAMEALLNGDPISDCDGKDGKEEHPLQHSPIRKAEKRASSKQFASDDNSDIGADTRKSNIRKKNNAKKVNLECDAGPVMMTRRRVKSCAAEGSSSCGQKTMEKLPSRTRAPESKGTALRRGRSAKNYHSPEEHADHTTIAHQSRKSNLVSLLETADSRHAYVSEDKDGAWEEVCGHEQTPAEALNSGGKTSELTSCKPAKPNSLQSKVTALTHDISFPRKRRSERNFLEQPKGKESNDEAKAKFAKSSDGDTDSTLLAEKEVNVVTPDKLLRGIVSPPSVSAAASPLGSLTTTNTTITNAASPICMGNGLSKKKLDTSSMKREINSLFSMDPEPISEEKGSRKRRDLADIRVLFSHHLNENVIKRQKKIVDRLKVPIASSIIDATHFVTDRFVRTRNMLEAIAAGKPVVTPLWLEHIGRAKCYIDEQKYIMKDIKKEKEIGFNMVASLEHARQHQLLQGRKVLITQNAKPSKEIVSGLVKAAHGQPIERVGRSALKDDTLIEDLLVLSSDEDYEVCIPFLERGAAVYGSELLLNGIVTRKLEYDRHRLFLDHVKRTRSTIWVKKDGHSFTPVVKNNCGDWIEYHSYPPKLLDVVVSWSSAMPNQDVYAHGKHHTDN</sequence>
<feature type="compositionally biased region" description="Gly residues" evidence="4">
    <location>
        <begin position="1"/>
        <end position="11"/>
    </location>
</feature>
<feature type="compositionally biased region" description="Basic and acidic residues" evidence="4">
    <location>
        <begin position="808"/>
        <end position="833"/>
    </location>
</feature>
<dbReference type="Pfam" id="PF16589">
    <property type="entry name" value="BRCT_2"/>
    <property type="match status" value="1"/>
</dbReference>
<name>A0AAV0P6M3_9ROSI</name>
<feature type="region of interest" description="Disordered" evidence="4">
    <location>
        <begin position="549"/>
        <end position="568"/>
    </location>
</feature>
<keyword evidence="2" id="KW-0227">DNA damage</keyword>
<feature type="region of interest" description="Disordered" evidence="4">
    <location>
        <begin position="104"/>
        <end position="141"/>
    </location>
</feature>
<dbReference type="CDD" id="cd18432">
    <property type="entry name" value="BRCT_PAXIP1_rpt6_like"/>
    <property type="match status" value="1"/>
</dbReference>
<dbReference type="AlphaFoldDB" id="A0AAV0P6M3"/>
<keyword evidence="7" id="KW-1185">Reference proteome</keyword>
<keyword evidence="3" id="KW-0539">Nucleus</keyword>
<evidence type="ECO:0000313" key="7">
    <source>
        <dbReference type="Proteomes" id="UP001154282"/>
    </source>
</evidence>
<evidence type="ECO:0000256" key="3">
    <source>
        <dbReference type="ARBA" id="ARBA00023242"/>
    </source>
</evidence>
<feature type="compositionally biased region" description="Basic and acidic residues" evidence="4">
    <location>
        <begin position="599"/>
        <end position="622"/>
    </location>
</feature>
<dbReference type="PANTHER" id="PTHR23196:SF1">
    <property type="entry name" value="PAX-INTERACTING PROTEIN 1"/>
    <property type="match status" value="1"/>
</dbReference>
<dbReference type="PANTHER" id="PTHR23196">
    <property type="entry name" value="PAX TRANSCRIPTION ACTIVATION DOMAIN INTERACTING PROTEIN"/>
    <property type="match status" value="1"/>
</dbReference>
<feature type="compositionally biased region" description="Basic and acidic residues" evidence="4">
    <location>
        <begin position="684"/>
        <end position="696"/>
    </location>
</feature>
<evidence type="ECO:0000313" key="6">
    <source>
        <dbReference type="EMBL" id="CAI0466614.1"/>
    </source>
</evidence>
<dbReference type="GO" id="GO:0006974">
    <property type="term" value="P:DNA damage response"/>
    <property type="evidence" value="ECO:0007669"/>
    <property type="project" value="UniProtKB-KW"/>
</dbReference>
<evidence type="ECO:0000259" key="5">
    <source>
        <dbReference type="PROSITE" id="PS50172"/>
    </source>
</evidence>
<evidence type="ECO:0000256" key="2">
    <source>
        <dbReference type="ARBA" id="ARBA00022763"/>
    </source>
</evidence>
<feature type="region of interest" description="Disordered" evidence="4">
    <location>
        <begin position="800"/>
        <end position="839"/>
    </location>
</feature>
<feature type="compositionally biased region" description="Basic and acidic residues" evidence="4">
    <location>
        <begin position="712"/>
        <end position="722"/>
    </location>
</feature>
<evidence type="ECO:0000256" key="4">
    <source>
        <dbReference type="SAM" id="MobiDB-lite"/>
    </source>
</evidence>
<feature type="region of interest" description="Disordered" evidence="4">
    <location>
        <begin position="763"/>
        <end position="785"/>
    </location>
</feature>
<evidence type="ECO:0000256" key="1">
    <source>
        <dbReference type="ARBA" id="ARBA00004123"/>
    </source>
</evidence>
<dbReference type="SUPFAM" id="SSF52113">
    <property type="entry name" value="BRCT domain"/>
    <property type="match status" value="1"/>
</dbReference>
<comment type="caution">
    <text evidence="6">The sequence shown here is derived from an EMBL/GenBank/DDBJ whole genome shotgun (WGS) entry which is preliminary data.</text>
</comment>
<dbReference type="EMBL" id="CAMGYJ010000008">
    <property type="protein sequence ID" value="CAI0466614.1"/>
    <property type="molecule type" value="Genomic_DNA"/>
</dbReference>
<accession>A0AAV0P6M3</accession>
<feature type="region of interest" description="Disordered" evidence="4">
    <location>
        <begin position="1"/>
        <end position="52"/>
    </location>
</feature>
<dbReference type="Gene3D" id="3.40.50.10190">
    <property type="entry name" value="BRCT domain"/>
    <property type="match status" value="2"/>
</dbReference>
<gene>
    <name evidence="6" type="ORF">LITE_LOCUS37106</name>
</gene>
<dbReference type="InterPro" id="IPR051579">
    <property type="entry name" value="DDR_Transcriptional_Reg"/>
</dbReference>
<reference evidence="6" key="1">
    <citation type="submission" date="2022-08" db="EMBL/GenBank/DDBJ databases">
        <authorList>
            <person name="Gutierrez-Valencia J."/>
        </authorList>
    </citation>
    <scope>NUCLEOTIDE SEQUENCE</scope>
</reference>
<dbReference type="GO" id="GO:0005634">
    <property type="term" value="C:nucleus"/>
    <property type="evidence" value="ECO:0007669"/>
    <property type="project" value="UniProtKB-SubCell"/>
</dbReference>
<dbReference type="SMART" id="SM00292">
    <property type="entry name" value="BRCT"/>
    <property type="match status" value="1"/>
</dbReference>
<organism evidence="6 7">
    <name type="scientific">Linum tenue</name>
    <dbReference type="NCBI Taxonomy" id="586396"/>
    <lineage>
        <taxon>Eukaryota</taxon>
        <taxon>Viridiplantae</taxon>
        <taxon>Streptophyta</taxon>
        <taxon>Embryophyta</taxon>
        <taxon>Tracheophyta</taxon>
        <taxon>Spermatophyta</taxon>
        <taxon>Magnoliopsida</taxon>
        <taxon>eudicotyledons</taxon>
        <taxon>Gunneridae</taxon>
        <taxon>Pentapetalae</taxon>
        <taxon>rosids</taxon>
        <taxon>fabids</taxon>
        <taxon>Malpighiales</taxon>
        <taxon>Linaceae</taxon>
        <taxon>Linum</taxon>
    </lineage>
</organism>
<dbReference type="InterPro" id="IPR036420">
    <property type="entry name" value="BRCT_dom_sf"/>
</dbReference>
<dbReference type="InterPro" id="IPR001357">
    <property type="entry name" value="BRCT_dom"/>
</dbReference>